<organism evidence="1">
    <name type="scientific">marine sediment metagenome</name>
    <dbReference type="NCBI Taxonomy" id="412755"/>
    <lineage>
        <taxon>unclassified sequences</taxon>
        <taxon>metagenomes</taxon>
        <taxon>ecological metagenomes</taxon>
    </lineage>
</organism>
<accession>A0A0F9KNQ2</accession>
<sequence>MEYDISKPWETLDPWQAKLLATKKDVVITSGRQCGKSTATSILAGRTALEIPNSFILIGAYVIEQAQLIFQKVHEYIKAKAKDEIEKPATLNYLELKNGSKIYCRPIGDTGAGMRGFTATMLIIDEAAFIPDRAWEAIEPVISVSKGRTILLSTPQGKRGFFYKATVNKNYTQIQVSARDCPRHTKTFLDQKQSEMSPIAFATEYLGEFIDDYNRKFSEDWIKLVCTIDKTTVTLSQNNNYLGIDVAGNGPDDTTFEGFNANNPKRITQTLNIYSNTISGPKIERQIETLQNKHRYDRKSIGFDSGGLGSGTFAYMMENDRLKRCVVALDNASRPTENKKDNQKTTKLLKEYMYDLVEEMGWRGELKCFDEGAVKQSFESIQIEFKEGGKKRYWGTYSHIVEGIVRAVWLAKSKNLNMFIVM</sequence>
<dbReference type="Pfam" id="PF03237">
    <property type="entry name" value="Terminase_6N"/>
    <property type="match status" value="1"/>
</dbReference>
<comment type="caution">
    <text evidence="1">The sequence shown here is derived from an EMBL/GenBank/DDBJ whole genome shotgun (WGS) entry which is preliminary data.</text>
</comment>
<dbReference type="AlphaFoldDB" id="A0A0F9KNQ2"/>
<dbReference type="InterPro" id="IPR027417">
    <property type="entry name" value="P-loop_NTPase"/>
</dbReference>
<name>A0A0F9KNQ2_9ZZZZ</name>
<evidence type="ECO:0000313" key="1">
    <source>
        <dbReference type="EMBL" id="KKM76406.1"/>
    </source>
</evidence>
<gene>
    <name evidence="1" type="ORF">LCGC14_1380490</name>
</gene>
<reference evidence="1" key="1">
    <citation type="journal article" date="2015" name="Nature">
        <title>Complex archaea that bridge the gap between prokaryotes and eukaryotes.</title>
        <authorList>
            <person name="Spang A."/>
            <person name="Saw J.H."/>
            <person name="Jorgensen S.L."/>
            <person name="Zaremba-Niedzwiedzka K."/>
            <person name="Martijn J."/>
            <person name="Lind A.E."/>
            <person name="van Eijk R."/>
            <person name="Schleper C."/>
            <person name="Guy L."/>
            <person name="Ettema T.J."/>
        </authorList>
    </citation>
    <scope>NUCLEOTIDE SEQUENCE</scope>
</reference>
<protein>
    <submittedName>
        <fullName evidence="1">Uncharacterized protein</fullName>
    </submittedName>
</protein>
<dbReference type="EMBL" id="LAZR01008814">
    <property type="protein sequence ID" value="KKM76406.1"/>
    <property type="molecule type" value="Genomic_DNA"/>
</dbReference>
<dbReference type="Gene3D" id="3.40.50.300">
    <property type="entry name" value="P-loop containing nucleotide triphosphate hydrolases"/>
    <property type="match status" value="1"/>
</dbReference>
<proteinExistence type="predicted"/>
<dbReference type="Gene3D" id="3.30.420.240">
    <property type="match status" value="1"/>
</dbReference>